<evidence type="ECO:0000313" key="1">
    <source>
        <dbReference type="EMBL" id="GMH65257.1"/>
    </source>
</evidence>
<dbReference type="EMBL" id="BRXZ01003945">
    <property type="protein sequence ID" value="GMH65257.1"/>
    <property type="molecule type" value="Genomic_DNA"/>
</dbReference>
<accession>A0A9W7A993</accession>
<gene>
    <name evidence="1" type="ORF">TrRE_jg4852</name>
</gene>
<organism evidence="1 2">
    <name type="scientific">Triparma retinervis</name>
    <dbReference type="NCBI Taxonomy" id="2557542"/>
    <lineage>
        <taxon>Eukaryota</taxon>
        <taxon>Sar</taxon>
        <taxon>Stramenopiles</taxon>
        <taxon>Ochrophyta</taxon>
        <taxon>Bolidophyceae</taxon>
        <taxon>Parmales</taxon>
        <taxon>Triparmaceae</taxon>
        <taxon>Triparma</taxon>
    </lineage>
</organism>
<sequence>GLVPSPLVFKEDGCIKMGSVDDGLLVSIIHSKNIAFHGIRRLVNTTGETLEGRRVTRGSAHGTIKGGRASDSSKWIWQCSVVWDKGGSAASETMSVHAAESLVLENEMYKKTWKDDKEKLNKAEGKGRNGVAGGKNGEPKSYTGLRIAKKFDDVVYLGTVEKYSAPYWEILFDDQDREEWEAWEFASAFELYRRYVVKHGDEGRNIDPKG</sequence>
<evidence type="ECO:0000313" key="2">
    <source>
        <dbReference type="Proteomes" id="UP001165082"/>
    </source>
</evidence>
<reference evidence="1" key="1">
    <citation type="submission" date="2022-07" db="EMBL/GenBank/DDBJ databases">
        <title>Genome analysis of Parmales, a sister group of diatoms, reveals the evolutionary specialization of diatoms from phago-mixotrophs to photoautotrophs.</title>
        <authorList>
            <person name="Ban H."/>
            <person name="Sato S."/>
            <person name="Yoshikawa S."/>
            <person name="Kazumasa Y."/>
            <person name="Nakamura Y."/>
            <person name="Ichinomiya M."/>
            <person name="Saitoh K."/>
            <person name="Sato N."/>
            <person name="Blanc-Mathieu R."/>
            <person name="Endo H."/>
            <person name="Kuwata A."/>
            <person name="Ogata H."/>
        </authorList>
    </citation>
    <scope>NUCLEOTIDE SEQUENCE</scope>
</reference>
<proteinExistence type="predicted"/>
<keyword evidence="2" id="KW-1185">Reference proteome</keyword>
<dbReference type="AlphaFoldDB" id="A0A9W7A993"/>
<comment type="caution">
    <text evidence="1">The sequence shown here is derived from an EMBL/GenBank/DDBJ whole genome shotgun (WGS) entry which is preliminary data.</text>
</comment>
<dbReference type="OrthoDB" id="10358905at2759"/>
<feature type="non-terminal residue" evidence="1">
    <location>
        <position position="1"/>
    </location>
</feature>
<name>A0A9W7A993_9STRA</name>
<dbReference type="Proteomes" id="UP001165082">
    <property type="component" value="Unassembled WGS sequence"/>
</dbReference>
<protein>
    <submittedName>
        <fullName evidence="1">Uncharacterized protein</fullName>
    </submittedName>
</protein>